<dbReference type="AlphaFoldDB" id="A0A3G1B7J2"/>
<dbReference type="Proteomes" id="UP000266745">
    <property type="component" value="Chromosome"/>
</dbReference>
<evidence type="ECO:0000313" key="3">
    <source>
        <dbReference type="Proteomes" id="UP000266745"/>
    </source>
</evidence>
<keyword evidence="3" id="KW-1185">Reference proteome</keyword>
<feature type="transmembrane region" description="Helical" evidence="1">
    <location>
        <begin position="195"/>
        <end position="215"/>
    </location>
</feature>
<gene>
    <name evidence="2" type="ORF">SU86_006485</name>
</gene>
<keyword evidence="1" id="KW-0472">Membrane</keyword>
<keyword evidence="1" id="KW-1133">Transmembrane helix</keyword>
<sequence>MKLLILLFLVGLIIPVYAQEYANPSLLLETISVSPQDFNKVREDAKIIPLKAEHPVSWQITIQNDLLYANPNGNAILRLYDVNIENKFVEIGMGSPPERKFWVALNFPEEGYLPATRIDKNGWFDGAKIIAGYGDAQGITVNNGQRIVVSGIDLKNFVVGSYSVYGMNEPTDPPAINSGTFIVDVLSGDASKNPFHYYPFFVAGGVGALIGFLLLTKRRAS</sequence>
<reference evidence="2 3" key="1">
    <citation type="journal article" date="2016" name="Sci. Rep.">
        <title>A novel ammonia-oxidizing archaeon from wastewater treatment plant: Its enrichment, physiological and genomic characteristics.</title>
        <authorList>
            <person name="Li Y."/>
            <person name="Ding K."/>
            <person name="Wen X."/>
            <person name="Zhang B."/>
            <person name="Shen B."/>
            <person name="Yang Y."/>
        </authorList>
    </citation>
    <scope>NUCLEOTIDE SEQUENCE [LARGE SCALE GENOMIC DNA]</scope>
    <source>
        <strain evidence="2 3">SAT1</strain>
    </source>
</reference>
<evidence type="ECO:0000256" key="1">
    <source>
        <dbReference type="SAM" id="Phobius"/>
    </source>
</evidence>
<keyword evidence="1" id="KW-0812">Transmembrane</keyword>
<proteinExistence type="predicted"/>
<dbReference type="GeneID" id="24874197"/>
<evidence type="ECO:0000313" key="2">
    <source>
        <dbReference type="EMBL" id="AJZ76075.1"/>
    </source>
</evidence>
<dbReference type="STRING" id="1603555.SU86_006485"/>
<dbReference type="KEGG" id="tah:SU86_006485"/>
<name>A0A3G1B7J2_9ARCH</name>
<protein>
    <submittedName>
        <fullName evidence="2">Uncharacterized protein</fullName>
    </submittedName>
</protein>
<organism evidence="2 3">
    <name type="scientific">Candidatus Nitrosotenuis cloacae</name>
    <dbReference type="NCBI Taxonomy" id="1603555"/>
    <lineage>
        <taxon>Archaea</taxon>
        <taxon>Nitrososphaerota</taxon>
        <taxon>Candidatus Nitrosotenuis</taxon>
    </lineage>
</organism>
<dbReference type="EMBL" id="CP011097">
    <property type="protein sequence ID" value="AJZ76075.1"/>
    <property type="molecule type" value="Genomic_DNA"/>
</dbReference>
<dbReference type="RefSeq" id="WP_048186711.1">
    <property type="nucleotide sequence ID" value="NZ_CP011097.1"/>
</dbReference>
<accession>A0A3G1B7J2</accession>
<dbReference type="OrthoDB" id="7396at2157"/>